<name>A0A9E7V2B6_9RHAB</name>
<reference evidence="1" key="1">
    <citation type="submission" date="2022-05" db="EMBL/GenBank/DDBJ databases">
        <authorList>
            <person name="Cao W."/>
            <person name="Jia N."/>
            <person name="Lam T.T.-Y."/>
            <person name="Ni X."/>
            <person name="Liu J."/>
        </authorList>
    </citation>
    <scope>NUCLEOTIDE SEQUENCE</scope>
    <source>
        <strain evidence="1">TIGMIC 7</strain>
    </source>
</reference>
<protein>
    <submittedName>
        <fullName evidence="1">Uncharacterized protein</fullName>
    </submittedName>
</protein>
<dbReference type="EMBL" id="ON746531">
    <property type="protein sequence ID" value="UYL95611.1"/>
    <property type="molecule type" value="Viral_cRNA"/>
</dbReference>
<sequence length="179" mass="19537">MAAPIESHDGSDSSDGFPPQLYLDVLTTLHITGPEKVTTIESLKPLLVNLSLLVGDGEGHRGKILLGALGAFESLKGGLVNAAMRRDWEGECGLRYQGEPVTSGGMDIRVPKTFQRTQSWSLMGGRFDLSVTARYSETFIPPDNTTSALSRRWREVLQGWRTEQASLESLLGVEETFGV</sequence>
<accession>A0A9E7V2B6</accession>
<proteinExistence type="predicted"/>
<evidence type="ECO:0000313" key="1">
    <source>
        <dbReference type="EMBL" id="UYL95611.1"/>
    </source>
</evidence>
<organism evidence="1">
    <name type="scientific">Zhangjiakou Rhabd tick virus 1</name>
    <dbReference type="NCBI Taxonomy" id="2972333"/>
    <lineage>
        <taxon>Viruses</taxon>
        <taxon>Riboviria</taxon>
        <taxon>Orthornavirae</taxon>
        <taxon>Negarnaviricota</taxon>
        <taxon>Haploviricotina</taxon>
        <taxon>Monjiviricetes</taxon>
        <taxon>Mononegavirales</taxon>
        <taxon>Rhabdoviridae</taxon>
        <taxon>Alpharhabdovirinae</taxon>
        <taxon>Alpharicinrhavirus</taxon>
        <taxon>Alpharicinrhavirus zhangjiakou</taxon>
    </lineage>
</organism>